<evidence type="ECO:0000313" key="2">
    <source>
        <dbReference type="Proteomes" id="UP000321798"/>
    </source>
</evidence>
<dbReference type="InterPro" id="IPR025639">
    <property type="entry name" value="DruA"/>
</dbReference>
<sequence>MRFLVVDEGHGDAVIGLIGLGDPVFGLGARDEWIGWTRAQRGRRLTSVMDAFVLGALPPYSGLLGGKLVALLAGSREIQEIFEQRYGHRTTLIEERDPAAKLAVVTTTSALGRSSIYNRLQRPDRSLAMRPVGYTGGSGDFHLGGELYELLAEYARSVDATRVTGHRHERWGRPGFRNRREVVQVALDALGLDSRALRMHGVKREIFVYETAQNSAAFLRGEDNSLAPYPTSSVSDLAEWWKGRWALPRSQAQREWQAFRTESWRLWSTAP</sequence>
<name>A0A512PAQ3_9CELL</name>
<reference evidence="1 2" key="1">
    <citation type="submission" date="2019-07" db="EMBL/GenBank/DDBJ databases">
        <title>Whole genome shotgun sequence of Cellulomonas soli NBRC 109434.</title>
        <authorList>
            <person name="Hosoyama A."/>
            <person name="Uohara A."/>
            <person name="Ohji S."/>
            <person name="Ichikawa N."/>
        </authorList>
    </citation>
    <scope>NUCLEOTIDE SEQUENCE [LARGE SCALE GENOMIC DNA]</scope>
    <source>
        <strain evidence="1 2">NBRC 109434</strain>
    </source>
</reference>
<dbReference type="EMBL" id="BKAL01000002">
    <property type="protein sequence ID" value="GEP68275.1"/>
    <property type="molecule type" value="Genomic_DNA"/>
</dbReference>
<protein>
    <submittedName>
        <fullName evidence="1">Uncharacterized protein</fullName>
    </submittedName>
</protein>
<comment type="caution">
    <text evidence="1">The sequence shown here is derived from an EMBL/GenBank/DDBJ whole genome shotgun (WGS) entry which is preliminary data.</text>
</comment>
<accession>A0A512PAQ3</accession>
<keyword evidence="2" id="KW-1185">Reference proteome</keyword>
<gene>
    <name evidence="1" type="ORF">CSO01_09900</name>
</gene>
<dbReference type="Proteomes" id="UP000321798">
    <property type="component" value="Unassembled WGS sequence"/>
</dbReference>
<dbReference type="Pfam" id="PF14236">
    <property type="entry name" value="DruA"/>
    <property type="match status" value="1"/>
</dbReference>
<organism evidence="1 2">
    <name type="scientific">Cellulomonas soli</name>
    <dbReference type="NCBI Taxonomy" id="931535"/>
    <lineage>
        <taxon>Bacteria</taxon>
        <taxon>Bacillati</taxon>
        <taxon>Actinomycetota</taxon>
        <taxon>Actinomycetes</taxon>
        <taxon>Micrococcales</taxon>
        <taxon>Cellulomonadaceae</taxon>
        <taxon>Cellulomonas</taxon>
    </lineage>
</organism>
<proteinExistence type="predicted"/>
<evidence type="ECO:0000313" key="1">
    <source>
        <dbReference type="EMBL" id="GEP68275.1"/>
    </source>
</evidence>
<dbReference type="AlphaFoldDB" id="A0A512PAQ3"/>